<dbReference type="GO" id="GO:0022857">
    <property type="term" value="F:transmembrane transporter activity"/>
    <property type="evidence" value="ECO:0007669"/>
    <property type="project" value="InterPro"/>
</dbReference>
<feature type="transmembrane region" description="Helical" evidence="5">
    <location>
        <begin position="234"/>
        <end position="253"/>
    </location>
</feature>
<dbReference type="PANTHER" id="PTHR24064">
    <property type="entry name" value="SOLUTE CARRIER FAMILY 22 MEMBER"/>
    <property type="match status" value="1"/>
</dbReference>
<dbReference type="SUPFAM" id="SSF103473">
    <property type="entry name" value="MFS general substrate transporter"/>
    <property type="match status" value="1"/>
</dbReference>
<dbReference type="EMBL" id="KB203629">
    <property type="protein sequence ID" value="ESO83621.1"/>
    <property type="molecule type" value="Genomic_DNA"/>
</dbReference>
<keyword evidence="3 5" id="KW-1133">Transmembrane helix</keyword>
<dbReference type="KEGG" id="lgi:LOTGIDRAFT_169090"/>
<evidence type="ECO:0000256" key="5">
    <source>
        <dbReference type="SAM" id="Phobius"/>
    </source>
</evidence>
<gene>
    <name evidence="7" type="ORF">LOTGIDRAFT_169090</name>
</gene>
<keyword evidence="8" id="KW-1185">Reference proteome</keyword>
<evidence type="ECO:0000313" key="8">
    <source>
        <dbReference type="Proteomes" id="UP000030746"/>
    </source>
</evidence>
<protein>
    <recommendedName>
        <fullName evidence="6">Major facilitator superfamily (MFS) profile domain-containing protein</fullName>
    </recommendedName>
</protein>
<proteinExistence type="predicted"/>
<dbReference type="AlphaFoldDB" id="V3ZRV7"/>
<accession>V3ZRV7</accession>
<evidence type="ECO:0000256" key="4">
    <source>
        <dbReference type="ARBA" id="ARBA00023136"/>
    </source>
</evidence>
<organism evidence="7 8">
    <name type="scientific">Lottia gigantea</name>
    <name type="common">Giant owl limpet</name>
    <dbReference type="NCBI Taxonomy" id="225164"/>
    <lineage>
        <taxon>Eukaryota</taxon>
        <taxon>Metazoa</taxon>
        <taxon>Spiralia</taxon>
        <taxon>Lophotrochozoa</taxon>
        <taxon>Mollusca</taxon>
        <taxon>Gastropoda</taxon>
        <taxon>Patellogastropoda</taxon>
        <taxon>Lottioidea</taxon>
        <taxon>Lottiidae</taxon>
        <taxon>Lottia</taxon>
    </lineage>
</organism>
<dbReference type="OMA" id="ITIVFHA"/>
<feature type="transmembrane region" description="Helical" evidence="5">
    <location>
        <begin position="154"/>
        <end position="175"/>
    </location>
</feature>
<evidence type="ECO:0000256" key="2">
    <source>
        <dbReference type="ARBA" id="ARBA00022692"/>
    </source>
</evidence>
<evidence type="ECO:0000256" key="3">
    <source>
        <dbReference type="ARBA" id="ARBA00022989"/>
    </source>
</evidence>
<feature type="transmembrane region" description="Helical" evidence="5">
    <location>
        <begin position="398"/>
        <end position="417"/>
    </location>
</feature>
<keyword evidence="4 5" id="KW-0472">Membrane</keyword>
<dbReference type="InterPro" id="IPR036259">
    <property type="entry name" value="MFS_trans_sf"/>
</dbReference>
<evidence type="ECO:0000256" key="1">
    <source>
        <dbReference type="ARBA" id="ARBA00004141"/>
    </source>
</evidence>
<dbReference type="OrthoDB" id="6100430at2759"/>
<evidence type="ECO:0000313" key="7">
    <source>
        <dbReference type="EMBL" id="ESO83621.1"/>
    </source>
</evidence>
<feature type="transmembrane region" description="Helical" evidence="5">
    <location>
        <begin position="455"/>
        <end position="478"/>
    </location>
</feature>
<dbReference type="CTD" id="20241057"/>
<evidence type="ECO:0000259" key="6">
    <source>
        <dbReference type="PROSITE" id="PS50850"/>
    </source>
</evidence>
<sequence length="558" mass="62506">MKDISRVEVDDVLESLGSTGRYQIFKYIMAVLLGLSEAYHGLSIVFLGQANEHTCASPNPGNLTNDTHVKYEQCSIDYMYNGSAVNSTSCIYGYDFEHPKDFSIISDFELVCESAQWSDFSQTMLNVGMGIGSSTLTIVSDKFGRKTIALISNLLNLVFAISTSFAPNIFVFIVLRFLIGITLQGSSLASVTIALELFPANKRKLVGTFGMVLWGVYTSSVALVAFLVKSYSWRIINLVLACSSLYALVQFWATDESLRWLVANNHGEEAILMIKKAAKMNKVDPKKPLQGHPIPPVKHHKYIYKTEAIPLKHVATEEKPQQFERRKSVIADFERRKSFMAQRRKSVLPEKMKYTFLDIFKTPRLAGCMLMMWFIWFSNSLIYYGILLTSSSLAGDIYLNFFLNCLMEIPAAFIYWFTIDRIGRKKTAILFHIVATFGLIVAPGLKLHGEEWSNIAATVFALIGKLGISGSFNVIYFYTPEIFPTNIRNVSFGTCSSAARIGGMLSPFANLLASIVPWLPGAIFAAFCLLSTILFVFLPETSGKELPQNMDDMKRLYD</sequence>
<feature type="transmembrane region" description="Helical" evidence="5">
    <location>
        <begin position="181"/>
        <end position="198"/>
    </location>
</feature>
<reference evidence="7 8" key="1">
    <citation type="journal article" date="2013" name="Nature">
        <title>Insights into bilaterian evolution from three spiralian genomes.</title>
        <authorList>
            <person name="Simakov O."/>
            <person name="Marletaz F."/>
            <person name="Cho S.J."/>
            <person name="Edsinger-Gonzales E."/>
            <person name="Havlak P."/>
            <person name="Hellsten U."/>
            <person name="Kuo D.H."/>
            <person name="Larsson T."/>
            <person name="Lv J."/>
            <person name="Arendt D."/>
            <person name="Savage R."/>
            <person name="Osoegawa K."/>
            <person name="de Jong P."/>
            <person name="Grimwood J."/>
            <person name="Chapman J.A."/>
            <person name="Shapiro H."/>
            <person name="Aerts A."/>
            <person name="Otillar R.P."/>
            <person name="Terry A.Y."/>
            <person name="Boore J.L."/>
            <person name="Grigoriev I.V."/>
            <person name="Lindberg D.R."/>
            <person name="Seaver E.C."/>
            <person name="Weisblat D.A."/>
            <person name="Putnam N.H."/>
            <person name="Rokhsar D.S."/>
        </authorList>
    </citation>
    <scope>NUCLEOTIDE SEQUENCE [LARGE SCALE GENOMIC DNA]</scope>
</reference>
<dbReference type="GO" id="GO:0016020">
    <property type="term" value="C:membrane"/>
    <property type="evidence" value="ECO:0007669"/>
    <property type="project" value="UniProtKB-SubCell"/>
</dbReference>
<dbReference type="PROSITE" id="PS50850">
    <property type="entry name" value="MFS"/>
    <property type="match status" value="1"/>
</dbReference>
<feature type="transmembrane region" description="Helical" evidence="5">
    <location>
        <begin position="429"/>
        <end position="449"/>
    </location>
</feature>
<feature type="transmembrane region" description="Helical" evidence="5">
    <location>
        <begin position="515"/>
        <end position="538"/>
    </location>
</feature>
<dbReference type="Pfam" id="PF07690">
    <property type="entry name" value="MFS_1"/>
    <property type="match status" value="1"/>
</dbReference>
<feature type="transmembrane region" description="Helical" evidence="5">
    <location>
        <begin position="365"/>
        <end position="386"/>
    </location>
</feature>
<dbReference type="RefSeq" id="XP_009065651.1">
    <property type="nucleotide sequence ID" value="XM_009067403.1"/>
</dbReference>
<dbReference type="HOGENOM" id="CLU_001265_33_4_1"/>
<dbReference type="InterPro" id="IPR011701">
    <property type="entry name" value="MFS"/>
</dbReference>
<feature type="transmembrane region" description="Helical" evidence="5">
    <location>
        <begin position="490"/>
        <end position="509"/>
    </location>
</feature>
<dbReference type="Proteomes" id="UP000030746">
    <property type="component" value="Unassembled WGS sequence"/>
</dbReference>
<feature type="transmembrane region" description="Helical" evidence="5">
    <location>
        <begin position="205"/>
        <end position="228"/>
    </location>
</feature>
<dbReference type="GeneID" id="20241057"/>
<name>V3ZRV7_LOTGI</name>
<comment type="subcellular location">
    <subcellularLocation>
        <location evidence="1">Membrane</location>
        <topology evidence="1">Multi-pass membrane protein</topology>
    </subcellularLocation>
</comment>
<keyword evidence="2 5" id="KW-0812">Transmembrane</keyword>
<feature type="domain" description="Major facilitator superfamily (MFS) profile" evidence="6">
    <location>
        <begin position="29"/>
        <end position="543"/>
    </location>
</feature>
<dbReference type="Gene3D" id="1.20.1250.20">
    <property type="entry name" value="MFS general substrate transporter like domains"/>
    <property type="match status" value="1"/>
</dbReference>
<dbReference type="InterPro" id="IPR020846">
    <property type="entry name" value="MFS_dom"/>
</dbReference>